<dbReference type="NCBIfam" id="TIGR00229">
    <property type="entry name" value="sensory_box"/>
    <property type="match status" value="2"/>
</dbReference>
<evidence type="ECO:0000256" key="6">
    <source>
        <dbReference type="ARBA" id="ARBA00022777"/>
    </source>
</evidence>
<evidence type="ECO:0000256" key="9">
    <source>
        <dbReference type="PROSITE-ProRule" id="PRU00169"/>
    </source>
</evidence>
<dbReference type="SMART" id="SM00086">
    <property type="entry name" value="PAC"/>
    <property type="match status" value="2"/>
</dbReference>
<evidence type="ECO:0000256" key="8">
    <source>
        <dbReference type="ARBA" id="ARBA00023012"/>
    </source>
</evidence>
<dbReference type="RefSeq" id="WP_176525213.1">
    <property type="nucleotide sequence ID" value="NZ_OCNJ01000007.1"/>
</dbReference>
<dbReference type="SUPFAM" id="SSF47384">
    <property type="entry name" value="Homodimeric domain of signal transducing histidine kinase"/>
    <property type="match status" value="1"/>
</dbReference>
<keyword evidence="8" id="KW-0902">Two-component regulatory system</keyword>
<dbReference type="PRINTS" id="PR00344">
    <property type="entry name" value="BCTRLSENSOR"/>
</dbReference>
<dbReference type="Gene3D" id="3.30.565.10">
    <property type="entry name" value="Histidine kinase-like ATPase, C-terminal domain"/>
    <property type="match status" value="1"/>
</dbReference>
<dbReference type="InterPro" id="IPR013767">
    <property type="entry name" value="PAS_fold"/>
</dbReference>
<dbReference type="SMART" id="SM00091">
    <property type="entry name" value="PAS"/>
    <property type="match status" value="2"/>
</dbReference>
<reference evidence="16 17" key="1">
    <citation type="submission" date="2017-09" db="EMBL/GenBank/DDBJ databases">
        <authorList>
            <person name="Ehlers B."/>
            <person name="Leendertz F.H."/>
        </authorList>
    </citation>
    <scope>NUCLEOTIDE SEQUENCE [LARGE SCALE GENOMIC DNA]</scope>
    <source>
        <strain evidence="16 17">USBA 140</strain>
    </source>
</reference>
<evidence type="ECO:0000256" key="7">
    <source>
        <dbReference type="ARBA" id="ARBA00022840"/>
    </source>
</evidence>
<feature type="chain" id="PRO_5013126493" description="histidine kinase" evidence="11">
    <location>
        <begin position="32"/>
        <end position="1028"/>
    </location>
</feature>
<dbReference type="SMART" id="SM00388">
    <property type="entry name" value="HisKA"/>
    <property type="match status" value="1"/>
</dbReference>
<dbReference type="SMART" id="SM00448">
    <property type="entry name" value="REC"/>
    <property type="match status" value="1"/>
</dbReference>
<dbReference type="CDD" id="cd00156">
    <property type="entry name" value="REC"/>
    <property type="match status" value="1"/>
</dbReference>
<keyword evidence="17" id="KW-1185">Reference proteome</keyword>
<keyword evidence="10" id="KW-0812">Transmembrane</keyword>
<feature type="transmembrane region" description="Helical" evidence="10">
    <location>
        <begin position="340"/>
        <end position="364"/>
    </location>
</feature>
<dbReference type="GO" id="GO:0006355">
    <property type="term" value="P:regulation of DNA-templated transcription"/>
    <property type="evidence" value="ECO:0007669"/>
    <property type="project" value="InterPro"/>
</dbReference>
<feature type="domain" description="PAS" evidence="14">
    <location>
        <begin position="502"/>
        <end position="558"/>
    </location>
</feature>
<keyword evidence="7" id="KW-0067">ATP-binding</keyword>
<feature type="domain" description="PAC" evidence="15">
    <location>
        <begin position="453"/>
        <end position="505"/>
    </location>
</feature>
<name>A0A286GQM6_9PROT</name>
<dbReference type="InterPro" id="IPR004358">
    <property type="entry name" value="Sig_transdc_His_kin-like_C"/>
</dbReference>
<dbReference type="InterPro" id="IPR036097">
    <property type="entry name" value="HisK_dim/P_sf"/>
</dbReference>
<dbReference type="InterPro" id="IPR000700">
    <property type="entry name" value="PAS-assoc_C"/>
</dbReference>
<evidence type="ECO:0000256" key="3">
    <source>
        <dbReference type="ARBA" id="ARBA00022553"/>
    </source>
</evidence>
<evidence type="ECO:0000259" key="15">
    <source>
        <dbReference type="PROSITE" id="PS50113"/>
    </source>
</evidence>
<dbReference type="SUPFAM" id="SSF55785">
    <property type="entry name" value="PYP-like sensor domain (PAS domain)"/>
    <property type="match status" value="2"/>
</dbReference>
<dbReference type="PANTHER" id="PTHR43065:SF10">
    <property type="entry name" value="PEROXIDE STRESS-ACTIVATED HISTIDINE KINASE MAK3"/>
    <property type="match status" value="1"/>
</dbReference>
<dbReference type="GO" id="GO:0005524">
    <property type="term" value="F:ATP binding"/>
    <property type="evidence" value="ECO:0007669"/>
    <property type="project" value="UniProtKB-KW"/>
</dbReference>
<sequence length="1028" mass="111625">MPPFSVPFERRACVAVLLIAALLVLAPAAHAAEKVVLQLRWAPSFQFAGYYAALWEGYYAQAGLDVELRSGLDAAGNPLSGTREVVEGRADFGIGGSDILLANDQNHRLVVIGSFFQHSGAALFMRDSPDIRTLGDALKKDILRRPGDLTDVELMAMAQAAGFDPPPAAKRGSSRDFFGGKGDGYVGYVISSPFHFAQNGVPARMFRPLDYGVDFYGDSLFTTRRLVQQDPALVDAILRATQRGWEYALTHPDAMVARLSELPQNIAFLDDNRALNRFMVEPVRQLTAWPMVELGHINPDRWRRMHQTLARFGLVSESFAPETFLFDKVRLEMARTERTYMILGIVAVVLAAGLGIAAVGVWALRRVVVRRTRALLDTEQSLQRFIGAVKDYAIALLDEEGRVVSWNDGGTRLFGWHAPEVIGQPFALFHPDDARTEGRPEQEMIQARHDGTTPLDGWRRRRDGSRFQGEGVLAALTTPDGRLRGFLMVVRDVTKRRQAEDRIRFQAHLLNEVRTAIIATDGDGAITYLNRRAEVLFGLSQREALGLPLRALDLLPTEVLAADPDRTADLDVTLRRRDGQMLPGLVSVSRLPGADGASGGLIYSALDQSDRRRMETMLRQASKMAVLGEMSASLIHEISQPMNIIRLLAESAVASLERAPADTDAAALRAMLGGKFGEIVNQAERLVDTFDYIQAFSRRDGGTKEPFAAQAAIVQAVSLFEQQAAKDGMRIDLHLEPETADAVVVGHRNQLDQVLLNLLRNATQAVLSNPGRRRAPPYGTVRVTAAVQVRGDQGELRLVVEDDGPGIPPEVLDHVFEPFFTTKPTGEGTGLGLSICLDIVHDMGGDMGAANRPEGGARFTIFLPLARQPAAAPPAGTAVDQAAAAAAATAAAGGGTDEEAGGARILVVDDEVLAADVIADALRESGYAVTVAHDLGGALAALDAAQPDAVVTDLHLPDGRGEDLLQRLAEDWPQVFTIVMTGQPLAERRLLEQLPGGVDALLRKPVSIRDLKTRLRTLLDSDSLVLED</sequence>
<dbReference type="Proteomes" id="UP000219621">
    <property type="component" value="Unassembled WGS sequence"/>
</dbReference>
<keyword evidence="10" id="KW-1133">Transmembrane helix</keyword>
<evidence type="ECO:0000313" key="16">
    <source>
        <dbReference type="EMBL" id="SOD97833.1"/>
    </source>
</evidence>
<dbReference type="AlphaFoldDB" id="A0A286GQM6"/>
<evidence type="ECO:0000259" key="14">
    <source>
        <dbReference type="PROSITE" id="PS50112"/>
    </source>
</evidence>
<comment type="catalytic activity">
    <reaction evidence="1">
        <text>ATP + protein L-histidine = ADP + protein N-phospho-L-histidine.</text>
        <dbReference type="EC" id="2.7.13.3"/>
    </reaction>
</comment>
<evidence type="ECO:0000256" key="4">
    <source>
        <dbReference type="ARBA" id="ARBA00022679"/>
    </source>
</evidence>
<dbReference type="PROSITE" id="PS50109">
    <property type="entry name" value="HIS_KIN"/>
    <property type="match status" value="1"/>
</dbReference>
<dbReference type="InterPro" id="IPR035965">
    <property type="entry name" value="PAS-like_dom_sf"/>
</dbReference>
<evidence type="ECO:0000259" key="13">
    <source>
        <dbReference type="PROSITE" id="PS50110"/>
    </source>
</evidence>
<keyword evidence="3 9" id="KW-0597">Phosphoprotein</keyword>
<evidence type="ECO:0000256" key="5">
    <source>
        <dbReference type="ARBA" id="ARBA00022741"/>
    </source>
</evidence>
<dbReference type="SUPFAM" id="SSF52172">
    <property type="entry name" value="CheY-like"/>
    <property type="match status" value="1"/>
</dbReference>
<dbReference type="Pfam" id="PF00989">
    <property type="entry name" value="PAS"/>
    <property type="match status" value="2"/>
</dbReference>
<dbReference type="PANTHER" id="PTHR43065">
    <property type="entry name" value="SENSOR HISTIDINE KINASE"/>
    <property type="match status" value="1"/>
</dbReference>
<evidence type="ECO:0000313" key="17">
    <source>
        <dbReference type="Proteomes" id="UP000219621"/>
    </source>
</evidence>
<organism evidence="16 17">
    <name type="scientific">Caenispirillum bisanense</name>
    <dbReference type="NCBI Taxonomy" id="414052"/>
    <lineage>
        <taxon>Bacteria</taxon>
        <taxon>Pseudomonadati</taxon>
        <taxon>Pseudomonadota</taxon>
        <taxon>Alphaproteobacteria</taxon>
        <taxon>Rhodospirillales</taxon>
        <taxon>Novispirillaceae</taxon>
        <taxon>Caenispirillum</taxon>
    </lineage>
</organism>
<keyword evidence="5" id="KW-0547">Nucleotide-binding</keyword>
<dbReference type="InterPro" id="IPR005467">
    <property type="entry name" value="His_kinase_dom"/>
</dbReference>
<dbReference type="Gene3D" id="1.10.287.130">
    <property type="match status" value="1"/>
</dbReference>
<feature type="domain" description="PAC" evidence="15">
    <location>
        <begin position="568"/>
        <end position="620"/>
    </location>
</feature>
<dbReference type="Pfam" id="PF00072">
    <property type="entry name" value="Response_reg"/>
    <property type="match status" value="1"/>
</dbReference>
<dbReference type="SUPFAM" id="SSF53850">
    <property type="entry name" value="Periplasmic binding protein-like II"/>
    <property type="match status" value="1"/>
</dbReference>
<dbReference type="SUPFAM" id="SSF55874">
    <property type="entry name" value="ATPase domain of HSP90 chaperone/DNA topoisomerase II/histidine kinase"/>
    <property type="match status" value="1"/>
</dbReference>
<protein>
    <recommendedName>
        <fullName evidence="2">histidine kinase</fullName>
        <ecNumber evidence="2">2.7.13.3</ecNumber>
    </recommendedName>
</protein>
<feature type="signal peptide" evidence="11">
    <location>
        <begin position="1"/>
        <end position="31"/>
    </location>
</feature>
<dbReference type="Pfam" id="PF09084">
    <property type="entry name" value="NMT1"/>
    <property type="match status" value="1"/>
</dbReference>
<feature type="domain" description="Response regulatory" evidence="13">
    <location>
        <begin position="904"/>
        <end position="1019"/>
    </location>
</feature>
<feature type="modified residue" description="4-aspartylphosphate" evidence="9">
    <location>
        <position position="953"/>
    </location>
</feature>
<evidence type="ECO:0000256" key="10">
    <source>
        <dbReference type="SAM" id="Phobius"/>
    </source>
</evidence>
<dbReference type="Gene3D" id="3.30.450.20">
    <property type="entry name" value="PAS domain"/>
    <property type="match status" value="2"/>
</dbReference>
<keyword evidence="4" id="KW-0808">Transferase</keyword>
<dbReference type="InterPro" id="IPR003661">
    <property type="entry name" value="HisK_dim/P_dom"/>
</dbReference>
<dbReference type="PROSITE" id="PS50113">
    <property type="entry name" value="PAC"/>
    <property type="match status" value="2"/>
</dbReference>
<gene>
    <name evidence="16" type="ORF">SAMN05421508_10799</name>
</gene>
<dbReference type="InterPro" id="IPR001610">
    <property type="entry name" value="PAC"/>
</dbReference>
<dbReference type="CDD" id="cd00082">
    <property type="entry name" value="HisKA"/>
    <property type="match status" value="1"/>
</dbReference>
<keyword evidence="10" id="KW-0472">Membrane</keyword>
<dbReference type="InterPro" id="IPR003594">
    <property type="entry name" value="HATPase_dom"/>
</dbReference>
<keyword evidence="11" id="KW-0732">Signal</keyword>
<accession>A0A286GQM6</accession>
<dbReference type="Gene3D" id="3.40.190.10">
    <property type="entry name" value="Periplasmic binding protein-like II"/>
    <property type="match status" value="2"/>
</dbReference>
<dbReference type="PROSITE" id="PS50112">
    <property type="entry name" value="PAS"/>
    <property type="match status" value="2"/>
</dbReference>
<dbReference type="InterPro" id="IPR000014">
    <property type="entry name" value="PAS"/>
</dbReference>
<keyword evidence="6" id="KW-0418">Kinase</keyword>
<evidence type="ECO:0000256" key="11">
    <source>
        <dbReference type="SAM" id="SignalP"/>
    </source>
</evidence>
<dbReference type="InterPro" id="IPR001789">
    <property type="entry name" value="Sig_transdc_resp-reg_receiver"/>
</dbReference>
<dbReference type="GO" id="GO:0000155">
    <property type="term" value="F:phosphorelay sensor kinase activity"/>
    <property type="evidence" value="ECO:0007669"/>
    <property type="project" value="InterPro"/>
</dbReference>
<dbReference type="InterPro" id="IPR036890">
    <property type="entry name" value="HATPase_C_sf"/>
</dbReference>
<dbReference type="Gene3D" id="3.40.50.2300">
    <property type="match status" value="1"/>
</dbReference>
<evidence type="ECO:0000256" key="1">
    <source>
        <dbReference type="ARBA" id="ARBA00000085"/>
    </source>
</evidence>
<feature type="domain" description="PAS" evidence="14">
    <location>
        <begin position="378"/>
        <end position="448"/>
    </location>
</feature>
<dbReference type="Pfam" id="PF02518">
    <property type="entry name" value="HATPase_c"/>
    <property type="match status" value="1"/>
</dbReference>
<dbReference type="SMART" id="SM00387">
    <property type="entry name" value="HATPase_c"/>
    <property type="match status" value="1"/>
</dbReference>
<dbReference type="InterPro" id="IPR015168">
    <property type="entry name" value="SsuA/THI5"/>
</dbReference>
<proteinExistence type="predicted"/>
<evidence type="ECO:0000259" key="12">
    <source>
        <dbReference type="PROSITE" id="PS50109"/>
    </source>
</evidence>
<dbReference type="InterPro" id="IPR011006">
    <property type="entry name" value="CheY-like_superfamily"/>
</dbReference>
<dbReference type="EMBL" id="OCNJ01000007">
    <property type="protein sequence ID" value="SOD97833.1"/>
    <property type="molecule type" value="Genomic_DNA"/>
</dbReference>
<evidence type="ECO:0000256" key="2">
    <source>
        <dbReference type="ARBA" id="ARBA00012438"/>
    </source>
</evidence>
<feature type="domain" description="Histidine kinase" evidence="12">
    <location>
        <begin position="633"/>
        <end position="867"/>
    </location>
</feature>
<dbReference type="CDD" id="cd00130">
    <property type="entry name" value="PAS"/>
    <property type="match status" value="2"/>
</dbReference>
<dbReference type="EC" id="2.7.13.3" evidence="2"/>
<dbReference type="PROSITE" id="PS50110">
    <property type="entry name" value="RESPONSE_REGULATORY"/>
    <property type="match status" value="1"/>
</dbReference>